<protein>
    <submittedName>
        <fullName evidence="1">PhoD-like phosphatase</fullName>
    </submittedName>
</protein>
<dbReference type="AlphaFoldDB" id="A0A285UES4"/>
<dbReference type="Proteomes" id="UP000219252">
    <property type="component" value="Unassembled WGS sequence"/>
</dbReference>
<dbReference type="PANTHER" id="PTHR37031">
    <property type="entry name" value="METALLOPHOSPHATASE BINDING DOMAIN PROTEIN"/>
    <property type="match status" value="1"/>
</dbReference>
<organism evidence="1 2">
    <name type="scientific">Ureibacillus acetophenoni</name>
    <dbReference type="NCBI Taxonomy" id="614649"/>
    <lineage>
        <taxon>Bacteria</taxon>
        <taxon>Bacillati</taxon>
        <taxon>Bacillota</taxon>
        <taxon>Bacilli</taxon>
        <taxon>Bacillales</taxon>
        <taxon>Caryophanaceae</taxon>
        <taxon>Ureibacillus</taxon>
    </lineage>
</organism>
<dbReference type="EMBL" id="OBQC01000006">
    <property type="protein sequence ID" value="SOC39878.1"/>
    <property type="molecule type" value="Genomic_DNA"/>
</dbReference>
<dbReference type="PANTHER" id="PTHR37031:SF2">
    <property type="entry name" value="PHOD-LIKE PHOSPHATASE METALLOPHOSPHATASE DOMAIN-CONTAINING PROTEIN"/>
    <property type="match status" value="1"/>
</dbReference>
<proteinExistence type="predicted"/>
<dbReference type="SUPFAM" id="SSF56300">
    <property type="entry name" value="Metallo-dependent phosphatases"/>
    <property type="match status" value="1"/>
</dbReference>
<keyword evidence="2" id="KW-1185">Reference proteome</keyword>
<name>A0A285UES4_9BACL</name>
<evidence type="ECO:0000313" key="2">
    <source>
        <dbReference type="Proteomes" id="UP000219252"/>
    </source>
</evidence>
<dbReference type="InterPro" id="IPR029052">
    <property type="entry name" value="Metallo-depent_PP-like"/>
</dbReference>
<reference evidence="2" key="1">
    <citation type="submission" date="2017-08" db="EMBL/GenBank/DDBJ databases">
        <authorList>
            <person name="Varghese N."/>
            <person name="Submissions S."/>
        </authorList>
    </citation>
    <scope>NUCLEOTIDE SEQUENCE [LARGE SCALE GENOMIC DNA]</scope>
    <source>
        <strain evidence="2">JC23</strain>
    </source>
</reference>
<sequence>MESILFPELLAGPIIRRVDSSKAYIWIATSRKFKIRADCYAITTRYEGNEYDKIHTTSKTQTISLGENLHIHLIKIAPRRPFKTNQLIGYNIRFKGKSESFDLDDLGLLNPVSPNSIVYGSLKYPTFYIPEKDTNRTDNFLFGSCRKPHGDGDDTLSLGDQLVEEHCRNLPERPQALFLMGDQIYADDVPDSLFRKILVLSRELIGRREKLTSIESRLSEEPYQSSLDKINGRKPIIQKLAQFTSEKSFNHLIGFGEYAAMYLFAWSPVLWEVCDQRELNETFDEAVEKGHIYIRSKSEKLRLHEKIQLKKRYTDQEKQVVNYRKSTYKIRRLMANIPTYMIFDDHDVTDDWNINAEWKEKVSTSPLGKHIVANGLAAFWAFQGWGNEPTLFKREFIYLMAKYFRELQNRGKNIYYKVWVKTLWEHRPWYFVAPTTPTAVFLDTRTMRDYNQPKTKKQEQPVVQINPPQLVNELELKGLSYLLKRAGWKRKRPLLIISPTPIVGFEIIEEIVTKFSVPLKMLGLEVETAFDMEAWRYNGKGLTKLLNQVAKWNPNECIILSGDVHYSFLVYSNITFSSGIQMKLKQITSSPLKNMSFHKLGQLVKSAAALNQVLQDDETINRFADKSYHIHSVDKNNPLKKDFLWKDELTYHFVDGYSIIETENNLGYLSISPNKIETKLIKESVEE</sequence>
<gene>
    <name evidence="1" type="ORF">SAMN05877842_106166</name>
</gene>
<dbReference type="OrthoDB" id="9795624at2"/>
<accession>A0A285UES4</accession>
<dbReference type="Gene3D" id="3.60.21.70">
    <property type="entry name" value="PhoD-like phosphatase"/>
    <property type="match status" value="1"/>
</dbReference>
<evidence type="ECO:0000313" key="1">
    <source>
        <dbReference type="EMBL" id="SOC39878.1"/>
    </source>
</evidence>
<dbReference type="RefSeq" id="WP_097149549.1">
    <property type="nucleotide sequence ID" value="NZ_OBQC01000006.1"/>
</dbReference>
<dbReference type="InterPro" id="IPR038607">
    <property type="entry name" value="PhoD-like_sf"/>
</dbReference>